<evidence type="ECO:0000313" key="1">
    <source>
        <dbReference type="EMBL" id="KAI8524815.1"/>
    </source>
</evidence>
<comment type="caution">
    <text evidence="1">The sequence shown here is derived from an EMBL/GenBank/DDBJ whole genome shotgun (WGS) entry which is preliminary data.</text>
</comment>
<protein>
    <submittedName>
        <fullName evidence="1">Uncharacterized protein</fullName>
    </submittedName>
</protein>
<keyword evidence="2" id="KW-1185">Reference proteome</keyword>
<evidence type="ECO:0000313" key="2">
    <source>
        <dbReference type="Proteomes" id="UP001062846"/>
    </source>
</evidence>
<organism evidence="1 2">
    <name type="scientific">Rhododendron molle</name>
    <name type="common">Chinese azalea</name>
    <name type="synonym">Azalea mollis</name>
    <dbReference type="NCBI Taxonomy" id="49168"/>
    <lineage>
        <taxon>Eukaryota</taxon>
        <taxon>Viridiplantae</taxon>
        <taxon>Streptophyta</taxon>
        <taxon>Embryophyta</taxon>
        <taxon>Tracheophyta</taxon>
        <taxon>Spermatophyta</taxon>
        <taxon>Magnoliopsida</taxon>
        <taxon>eudicotyledons</taxon>
        <taxon>Gunneridae</taxon>
        <taxon>Pentapetalae</taxon>
        <taxon>asterids</taxon>
        <taxon>Ericales</taxon>
        <taxon>Ericaceae</taxon>
        <taxon>Ericoideae</taxon>
        <taxon>Rhodoreae</taxon>
        <taxon>Rhododendron</taxon>
    </lineage>
</organism>
<dbReference type="Proteomes" id="UP001062846">
    <property type="component" value="Chromosome 13"/>
</dbReference>
<reference evidence="1" key="1">
    <citation type="submission" date="2022-02" db="EMBL/GenBank/DDBJ databases">
        <title>Plant Genome Project.</title>
        <authorList>
            <person name="Zhang R.-G."/>
        </authorList>
    </citation>
    <scope>NUCLEOTIDE SEQUENCE</scope>
    <source>
        <strain evidence="1">AT1</strain>
    </source>
</reference>
<sequence length="171" mass="18115">MSKLLKSALKISKGAAEGLLSGGQINIMRLMAWYGPEGDLTDTAVQARRQFVLTICVLAAYLLVPPDEQVNPSLVHVATQLGVRKNIVSMVLAETLVGLDLAATGQTETFGGSPLVLQLLTCLFTHAAVVIRQVGIDCSSGGKLATPARANASMRDAVSRDVHQGLVRIHE</sequence>
<dbReference type="EMBL" id="CM046400">
    <property type="protein sequence ID" value="KAI8524815.1"/>
    <property type="molecule type" value="Genomic_DNA"/>
</dbReference>
<accession>A0ACC0L7X4</accession>
<proteinExistence type="predicted"/>
<gene>
    <name evidence="1" type="ORF">RHMOL_Rhmol13G0179300</name>
</gene>
<name>A0ACC0L7X4_RHOML</name>